<feature type="non-terminal residue" evidence="1">
    <location>
        <position position="1"/>
    </location>
</feature>
<evidence type="ECO:0000313" key="2">
    <source>
        <dbReference type="Proteomes" id="UP000007129"/>
    </source>
</evidence>
<dbReference type="InParanoid" id="K2S7C7"/>
<proteinExistence type="predicted"/>
<feature type="non-terminal residue" evidence="1">
    <location>
        <position position="105"/>
    </location>
</feature>
<protein>
    <submittedName>
        <fullName evidence="1">Uncharacterized protein</fullName>
    </submittedName>
</protein>
<comment type="caution">
    <text evidence="1">The sequence shown here is derived from an EMBL/GenBank/DDBJ whole genome shotgun (WGS) entry which is preliminary data.</text>
</comment>
<gene>
    <name evidence="1" type="ORF">MPH_01873</name>
</gene>
<dbReference type="VEuPathDB" id="FungiDB:MPH_01873"/>
<dbReference type="EMBL" id="AHHD01000077">
    <property type="protein sequence ID" value="EKG20812.1"/>
    <property type="molecule type" value="Genomic_DNA"/>
</dbReference>
<organism evidence="1 2">
    <name type="scientific">Macrophomina phaseolina (strain MS6)</name>
    <name type="common">Charcoal rot fungus</name>
    <dbReference type="NCBI Taxonomy" id="1126212"/>
    <lineage>
        <taxon>Eukaryota</taxon>
        <taxon>Fungi</taxon>
        <taxon>Dikarya</taxon>
        <taxon>Ascomycota</taxon>
        <taxon>Pezizomycotina</taxon>
        <taxon>Dothideomycetes</taxon>
        <taxon>Dothideomycetes incertae sedis</taxon>
        <taxon>Botryosphaeriales</taxon>
        <taxon>Botryosphaeriaceae</taxon>
        <taxon>Macrophomina</taxon>
    </lineage>
</organism>
<evidence type="ECO:0000313" key="1">
    <source>
        <dbReference type="EMBL" id="EKG20812.1"/>
    </source>
</evidence>
<reference evidence="1 2" key="1">
    <citation type="journal article" date="2012" name="BMC Genomics">
        <title>Tools to kill: Genome of one of the most destructive plant pathogenic fungi Macrophomina phaseolina.</title>
        <authorList>
            <person name="Islam M.S."/>
            <person name="Haque M.S."/>
            <person name="Islam M.M."/>
            <person name="Emdad E.M."/>
            <person name="Halim A."/>
            <person name="Hossen Q.M.M."/>
            <person name="Hossain M.Z."/>
            <person name="Ahmed B."/>
            <person name="Rahim S."/>
            <person name="Rahman M.S."/>
            <person name="Alam M.M."/>
            <person name="Hou S."/>
            <person name="Wan X."/>
            <person name="Saito J.A."/>
            <person name="Alam M."/>
        </authorList>
    </citation>
    <scope>NUCLEOTIDE SEQUENCE [LARGE SCALE GENOMIC DNA]</scope>
    <source>
        <strain evidence="1 2">MS6</strain>
    </source>
</reference>
<dbReference type="Proteomes" id="UP000007129">
    <property type="component" value="Unassembled WGS sequence"/>
</dbReference>
<sequence length="105" mass="12511">IPTSTWEAEWSTIRYRIRLPCFSLTNHDRPSVARKYLRTNARKPHRIKNLPLILREYRAGTGRRRGNKVKHAFTHFHLCCRRNCPLFPFHLPPPPLQSRRICAKI</sequence>
<name>K2S7C7_MACPH</name>
<dbReference type="AlphaFoldDB" id="K2S7C7"/>
<accession>K2S7C7</accession>
<dbReference type="HOGENOM" id="CLU_2242925_0_0_1"/>